<keyword evidence="1" id="KW-0732">Signal</keyword>
<dbReference type="AlphaFoldDB" id="A0A3A4R2P8"/>
<feature type="signal peptide" evidence="1">
    <location>
        <begin position="1"/>
        <end position="22"/>
    </location>
</feature>
<proteinExistence type="predicted"/>
<dbReference type="Proteomes" id="UP000266426">
    <property type="component" value="Unassembled WGS sequence"/>
</dbReference>
<gene>
    <name evidence="2" type="ORF">C4541_06515</name>
</gene>
<dbReference type="EMBL" id="QZJZ01000053">
    <property type="protein sequence ID" value="RJP59252.1"/>
    <property type="molecule type" value="Genomic_DNA"/>
</dbReference>
<evidence type="ECO:0000313" key="2">
    <source>
        <dbReference type="EMBL" id="RJP59252.1"/>
    </source>
</evidence>
<sequence>MKSIRIIILLALAVLFTFTHNATVSASEVDPFPMLQEAKEKFDQLNDYTAYFIKQQKIGDKIHDREMMFMKFKKPFCIYYKWEIGEKGKEVIFVEGKNNNKLIGHPGGAIGLFPVSKWLSPNDPLAMKGNKHPITRSGIGNMLGSLIEVFELARANNDLQTYYMGVEALDGRPTHVVVRRLPKKDIYPSYLTFIYFDLETKLPIRVVSFDWDYKLIDFYYYKDLKVNQSLTDNDFNPGNSEYRFGLLKF</sequence>
<dbReference type="Pfam" id="PF07608">
    <property type="entry name" value="DUF1571"/>
    <property type="match status" value="1"/>
</dbReference>
<reference evidence="2 3" key="1">
    <citation type="journal article" date="2017" name="ISME J.">
        <title>Energy and carbon metabolisms in a deep terrestrial subsurface fluid microbial community.</title>
        <authorList>
            <person name="Momper L."/>
            <person name="Jungbluth S.P."/>
            <person name="Lee M.D."/>
            <person name="Amend J.P."/>
        </authorList>
    </citation>
    <scope>NUCLEOTIDE SEQUENCE [LARGE SCALE GENOMIC DNA]</scope>
    <source>
        <strain evidence="2">SURF_26</strain>
    </source>
</reference>
<evidence type="ECO:0000256" key="1">
    <source>
        <dbReference type="SAM" id="SignalP"/>
    </source>
</evidence>
<comment type="caution">
    <text evidence="2">The sequence shown here is derived from an EMBL/GenBank/DDBJ whole genome shotgun (WGS) entry which is preliminary data.</text>
</comment>
<dbReference type="Gene3D" id="2.50.20.10">
    <property type="entry name" value="Lipoprotein localisation LolA/LolB/LppX"/>
    <property type="match status" value="1"/>
</dbReference>
<evidence type="ECO:0000313" key="3">
    <source>
        <dbReference type="Proteomes" id="UP000266426"/>
    </source>
</evidence>
<accession>A0A3A4R2P8</accession>
<feature type="chain" id="PRO_5017183676" evidence="1">
    <location>
        <begin position="23"/>
        <end position="249"/>
    </location>
</feature>
<protein>
    <submittedName>
        <fullName evidence="2">DUF1571 domain-containing protein</fullName>
    </submittedName>
</protein>
<organism evidence="2 3">
    <name type="scientific">Candidatus Auribacter fodinae</name>
    <dbReference type="NCBI Taxonomy" id="2093366"/>
    <lineage>
        <taxon>Bacteria</taxon>
        <taxon>Pseudomonadati</taxon>
        <taxon>Candidatus Auribacterota</taxon>
        <taxon>Candidatus Auribacteria</taxon>
        <taxon>Candidatus Auribacterales</taxon>
        <taxon>Candidatus Auribacteraceae</taxon>
        <taxon>Candidatus Auribacter</taxon>
    </lineage>
</organism>
<dbReference type="InterPro" id="IPR011465">
    <property type="entry name" value="DUF1571"/>
</dbReference>
<name>A0A3A4R2P8_9BACT</name>